<dbReference type="EMBL" id="MN740176">
    <property type="protein sequence ID" value="QHT92085.1"/>
    <property type="molecule type" value="Genomic_DNA"/>
</dbReference>
<dbReference type="SUPFAM" id="SSF47592">
    <property type="entry name" value="SWIB/MDM2 domain"/>
    <property type="match status" value="1"/>
</dbReference>
<keyword evidence="1" id="KW-0175">Coiled coil</keyword>
<evidence type="ECO:0000256" key="1">
    <source>
        <dbReference type="SAM" id="Coils"/>
    </source>
</evidence>
<dbReference type="PROSITE" id="PS51925">
    <property type="entry name" value="SWIB_MDM2"/>
    <property type="match status" value="1"/>
</dbReference>
<sequence>MSKSNKNELYLSETNNIFNEFENIIDSLSQFRIQINTIQQQLKNVEKNVKKQMKTLQTQVNKNKNKGNKKPSGFATPTKITKELCAFMNKEEGTKIARTEVTSALSSYIKDNNLQNQANKKFILPDEKLKSLLGISDDDKLTYFTLQKYMNKHFINDTSS</sequence>
<protein>
    <recommendedName>
        <fullName evidence="2">DM2 domain-containing protein</fullName>
    </recommendedName>
</protein>
<name>A0A6C0IHY4_9ZZZZ</name>
<dbReference type="InterPro" id="IPR019835">
    <property type="entry name" value="SWIB_domain"/>
</dbReference>
<dbReference type="Gene3D" id="1.10.245.10">
    <property type="entry name" value="SWIB/MDM2 domain"/>
    <property type="match status" value="1"/>
</dbReference>
<dbReference type="SMART" id="SM00151">
    <property type="entry name" value="SWIB"/>
    <property type="match status" value="1"/>
</dbReference>
<dbReference type="CDD" id="cd10567">
    <property type="entry name" value="SWIB-MDM2_like"/>
    <property type="match status" value="1"/>
</dbReference>
<accession>A0A6C0IHY4</accession>
<feature type="domain" description="DM2" evidence="2">
    <location>
        <begin position="73"/>
        <end position="156"/>
    </location>
</feature>
<evidence type="ECO:0000313" key="3">
    <source>
        <dbReference type="EMBL" id="QHT92085.1"/>
    </source>
</evidence>
<dbReference type="InterPro" id="IPR003121">
    <property type="entry name" value="SWIB_MDM2_domain"/>
</dbReference>
<dbReference type="Pfam" id="PF02201">
    <property type="entry name" value="SWIB"/>
    <property type="match status" value="1"/>
</dbReference>
<dbReference type="AlphaFoldDB" id="A0A6C0IHY4"/>
<organism evidence="3">
    <name type="scientific">viral metagenome</name>
    <dbReference type="NCBI Taxonomy" id="1070528"/>
    <lineage>
        <taxon>unclassified sequences</taxon>
        <taxon>metagenomes</taxon>
        <taxon>organismal metagenomes</taxon>
    </lineage>
</organism>
<reference evidence="3" key="1">
    <citation type="journal article" date="2020" name="Nature">
        <title>Giant virus diversity and host interactions through global metagenomics.</title>
        <authorList>
            <person name="Schulz F."/>
            <person name="Roux S."/>
            <person name="Paez-Espino D."/>
            <person name="Jungbluth S."/>
            <person name="Walsh D.A."/>
            <person name="Denef V.J."/>
            <person name="McMahon K.D."/>
            <person name="Konstantinidis K.T."/>
            <person name="Eloe-Fadrosh E.A."/>
            <person name="Kyrpides N.C."/>
            <person name="Woyke T."/>
        </authorList>
    </citation>
    <scope>NUCLEOTIDE SEQUENCE</scope>
    <source>
        <strain evidence="3">GVMAG-M-3300023184-86</strain>
    </source>
</reference>
<dbReference type="PANTHER" id="PTHR13844">
    <property type="entry name" value="SWI/SNF-RELATED MATRIX-ASSOCIATED ACTIN-DEPENDENT REGULATOR OF CHROMATIN SUBFAMILY D"/>
    <property type="match status" value="1"/>
</dbReference>
<proteinExistence type="predicted"/>
<feature type="coiled-coil region" evidence="1">
    <location>
        <begin position="28"/>
        <end position="66"/>
    </location>
</feature>
<evidence type="ECO:0000259" key="2">
    <source>
        <dbReference type="PROSITE" id="PS51925"/>
    </source>
</evidence>
<dbReference type="InterPro" id="IPR036885">
    <property type="entry name" value="SWIB_MDM2_dom_sf"/>
</dbReference>